<evidence type="ECO:0000313" key="3">
    <source>
        <dbReference type="EMBL" id="KAF7139431.1"/>
    </source>
</evidence>
<evidence type="ECO:0000256" key="1">
    <source>
        <dbReference type="SAM" id="Coils"/>
    </source>
</evidence>
<name>A0A834LKA3_RHOSS</name>
<reference evidence="3" key="1">
    <citation type="submission" date="2019-11" db="EMBL/GenBank/DDBJ databases">
        <authorList>
            <person name="Liu Y."/>
            <person name="Hou J."/>
            <person name="Li T.-Q."/>
            <person name="Guan C.-H."/>
            <person name="Wu X."/>
            <person name="Wu H.-Z."/>
            <person name="Ling F."/>
            <person name="Zhang R."/>
            <person name="Shi X.-G."/>
            <person name="Ren J.-P."/>
            <person name="Chen E.-F."/>
            <person name="Sun J.-M."/>
        </authorList>
    </citation>
    <scope>NUCLEOTIDE SEQUENCE</scope>
    <source>
        <strain evidence="3">Adult_tree_wgs_1</strain>
        <tissue evidence="3">Leaves</tissue>
    </source>
</reference>
<feature type="region of interest" description="Disordered" evidence="2">
    <location>
        <begin position="353"/>
        <end position="379"/>
    </location>
</feature>
<dbReference type="Proteomes" id="UP000626092">
    <property type="component" value="Unassembled WGS sequence"/>
</dbReference>
<comment type="caution">
    <text evidence="3">The sequence shown here is derived from an EMBL/GenBank/DDBJ whole genome shotgun (WGS) entry which is preliminary data.</text>
</comment>
<dbReference type="EMBL" id="WJXA01000007">
    <property type="protein sequence ID" value="KAF7139431.1"/>
    <property type="molecule type" value="Genomic_DNA"/>
</dbReference>
<sequence length="529" mass="58507">MRFVVKGASWAVTEKVTSHRYRGITSLAPITLDIPINHRTFDKLDRKFHTAPGIFDNTVQRSLCLSAQLDFARFEHKHMTESPSHFPEHPSEDYGAKGLTDNDDDDDFYAELLESAFNDTGLDLNFESPNDGDPSVIDVDRKIHIDIGGGGLEDDRAEDTDIDEVERKVPRPNVHSRKCYLSRWLKKTLLILELPDKDDLKDVLIVGGTGNLGIIDQLKARASTERTVRAYASPKRDAPKLLGYIPSYNTTISARKKSRAECTKKVAESGPSSQAPDAFRPSRGKVRLPINQVIPDPFSENRIEMPRAPFHPVNLEDDTTPGDAYLVAALGDKETELIPLSLKCPRLEVGGGGSGEGWCTSDDPLRPAKASPPSDQASNENLVWNPAMSLLGFQVRYGNNVGDDPKVAYELLNGTLLPRDAQELPKDLKNTLGSACQLHIQTLQLLAAVWGHLTECNKQVNKLIKTSEDHKAQAEKMKAEAAKYKKEASNANTALLALKQKLEELKTEQKRLVDVRDAKGFQEGTAKAT</sequence>
<evidence type="ECO:0000313" key="4">
    <source>
        <dbReference type="Proteomes" id="UP000626092"/>
    </source>
</evidence>
<proteinExistence type="predicted"/>
<feature type="coiled-coil region" evidence="1">
    <location>
        <begin position="460"/>
        <end position="518"/>
    </location>
</feature>
<gene>
    <name evidence="3" type="ORF">RHSIM_Rhsim07G0157800</name>
</gene>
<evidence type="ECO:0000256" key="2">
    <source>
        <dbReference type="SAM" id="MobiDB-lite"/>
    </source>
</evidence>
<dbReference type="AlphaFoldDB" id="A0A834LKA3"/>
<keyword evidence="4" id="KW-1185">Reference proteome</keyword>
<organism evidence="3 4">
    <name type="scientific">Rhododendron simsii</name>
    <name type="common">Sims's rhododendron</name>
    <dbReference type="NCBI Taxonomy" id="118357"/>
    <lineage>
        <taxon>Eukaryota</taxon>
        <taxon>Viridiplantae</taxon>
        <taxon>Streptophyta</taxon>
        <taxon>Embryophyta</taxon>
        <taxon>Tracheophyta</taxon>
        <taxon>Spermatophyta</taxon>
        <taxon>Magnoliopsida</taxon>
        <taxon>eudicotyledons</taxon>
        <taxon>Gunneridae</taxon>
        <taxon>Pentapetalae</taxon>
        <taxon>asterids</taxon>
        <taxon>Ericales</taxon>
        <taxon>Ericaceae</taxon>
        <taxon>Ericoideae</taxon>
        <taxon>Rhodoreae</taxon>
        <taxon>Rhododendron</taxon>
    </lineage>
</organism>
<accession>A0A834LKA3</accession>
<keyword evidence="1" id="KW-0175">Coiled coil</keyword>
<protein>
    <submittedName>
        <fullName evidence="3">Uncharacterized protein</fullName>
    </submittedName>
</protein>